<dbReference type="InterPro" id="IPR058533">
    <property type="entry name" value="Cation_efflux_TM"/>
</dbReference>
<evidence type="ECO:0000256" key="2">
    <source>
        <dbReference type="ARBA" id="ARBA00008114"/>
    </source>
</evidence>
<sequence length="285" mass="31130">MGSLSAKNGAWISTFAYLLVSLIKIIVAWQVNSVALMADGFNNFTDIITSVALIIGLRIAKKDQDENHPYGHLRAENIASLVAAFVIAAIGIQILTDTVRTIINQDFVEPDPLAIWVGLGSGLFMILIYFLNKTIASNENSQGLRSIAKDNLSDSIVSFGTVIGIAGAQFGMSWLDPVTGTIIGLIILWAAWGIFKETALILTDGIDPEKIRQYKESISDVQEIVKVNDVKARVSGNKVIIEVAVTLQSDSTIKEMSHVSEKIKELMQKQHNSLMTFVEIKPSVK</sequence>
<dbReference type="Pfam" id="PF01545">
    <property type="entry name" value="Cation_efflux"/>
    <property type="match status" value="1"/>
</dbReference>
<protein>
    <submittedName>
        <fullName evidence="10">Cation diffusion facilitator family transporter</fullName>
    </submittedName>
</protein>
<keyword evidence="6 7" id="KW-0472">Membrane</keyword>
<feature type="domain" description="Cation efflux protein cytoplasmic" evidence="9">
    <location>
        <begin position="207"/>
        <end position="282"/>
    </location>
</feature>
<dbReference type="NCBIfam" id="TIGR01297">
    <property type="entry name" value="CDF"/>
    <property type="match status" value="1"/>
</dbReference>
<dbReference type="Gene3D" id="1.20.1510.10">
    <property type="entry name" value="Cation efflux protein transmembrane domain"/>
    <property type="match status" value="1"/>
</dbReference>
<feature type="transmembrane region" description="Helical" evidence="7">
    <location>
        <begin position="43"/>
        <end position="60"/>
    </location>
</feature>
<evidence type="ECO:0000256" key="7">
    <source>
        <dbReference type="SAM" id="Phobius"/>
    </source>
</evidence>
<comment type="similarity">
    <text evidence="2">Belongs to the cation diffusion facilitator (CDF) transporter (TC 2.A.4) family.</text>
</comment>
<evidence type="ECO:0000256" key="4">
    <source>
        <dbReference type="ARBA" id="ARBA00022692"/>
    </source>
</evidence>
<evidence type="ECO:0000313" key="11">
    <source>
        <dbReference type="Proteomes" id="UP000830326"/>
    </source>
</evidence>
<dbReference type="PANTHER" id="PTHR43840:SF50">
    <property type="entry name" value="MANGANESE EFFLUX SYSTEM PROTEIN MNES"/>
    <property type="match status" value="1"/>
</dbReference>
<feature type="transmembrane region" description="Helical" evidence="7">
    <location>
        <begin position="12"/>
        <end position="31"/>
    </location>
</feature>
<feature type="transmembrane region" description="Helical" evidence="7">
    <location>
        <begin position="152"/>
        <end position="172"/>
    </location>
</feature>
<dbReference type="InterPro" id="IPR027469">
    <property type="entry name" value="Cation_efflux_TMD_sf"/>
</dbReference>
<evidence type="ECO:0000259" key="8">
    <source>
        <dbReference type="Pfam" id="PF01545"/>
    </source>
</evidence>
<dbReference type="EMBL" id="CP095076">
    <property type="protein sequence ID" value="UOR14167.1"/>
    <property type="molecule type" value="Genomic_DNA"/>
</dbReference>
<dbReference type="InterPro" id="IPR027470">
    <property type="entry name" value="Cation_efflux_CTD"/>
</dbReference>
<dbReference type="SUPFAM" id="SSF161111">
    <property type="entry name" value="Cation efflux protein transmembrane domain-like"/>
    <property type="match status" value="1"/>
</dbReference>
<keyword evidence="4 7" id="KW-0812">Transmembrane</keyword>
<dbReference type="InterPro" id="IPR050291">
    <property type="entry name" value="CDF_Transporter"/>
</dbReference>
<reference evidence="10" key="1">
    <citation type="submission" date="2022-04" db="EMBL/GenBank/DDBJ databases">
        <title>Halobacillus sp. isolated from saltern.</title>
        <authorList>
            <person name="Won M."/>
            <person name="Lee C.-M."/>
            <person name="Woen H.-Y."/>
            <person name="Kwon S.-W."/>
        </authorList>
    </citation>
    <scope>NUCLEOTIDE SEQUENCE</scope>
    <source>
        <strain evidence="10">SSHM10-5</strain>
        <plasmid evidence="10">unnamed1</plasmid>
    </source>
</reference>
<dbReference type="Proteomes" id="UP000830326">
    <property type="component" value="Plasmid unnamed1"/>
</dbReference>
<gene>
    <name evidence="10" type="ORF">MUO15_21005</name>
</gene>
<dbReference type="PANTHER" id="PTHR43840">
    <property type="entry name" value="MITOCHONDRIAL METAL TRANSPORTER 1-RELATED"/>
    <property type="match status" value="1"/>
</dbReference>
<evidence type="ECO:0000256" key="3">
    <source>
        <dbReference type="ARBA" id="ARBA00022448"/>
    </source>
</evidence>
<comment type="subcellular location">
    <subcellularLocation>
        <location evidence="1">Membrane</location>
        <topology evidence="1">Multi-pass membrane protein</topology>
    </subcellularLocation>
</comment>
<keyword evidence="11" id="KW-1185">Reference proteome</keyword>
<dbReference type="InterPro" id="IPR002524">
    <property type="entry name" value="Cation_efflux"/>
</dbReference>
<dbReference type="RefSeq" id="WP_245036306.1">
    <property type="nucleotide sequence ID" value="NZ_CP095076.1"/>
</dbReference>
<evidence type="ECO:0000256" key="1">
    <source>
        <dbReference type="ARBA" id="ARBA00004141"/>
    </source>
</evidence>
<evidence type="ECO:0000259" key="9">
    <source>
        <dbReference type="Pfam" id="PF16916"/>
    </source>
</evidence>
<evidence type="ECO:0000256" key="6">
    <source>
        <dbReference type="ARBA" id="ARBA00023136"/>
    </source>
</evidence>
<keyword evidence="3" id="KW-0813">Transport</keyword>
<keyword evidence="5 7" id="KW-1133">Transmembrane helix</keyword>
<evidence type="ECO:0000256" key="5">
    <source>
        <dbReference type="ARBA" id="ARBA00022989"/>
    </source>
</evidence>
<dbReference type="Gene3D" id="3.30.70.1350">
    <property type="entry name" value="Cation efflux protein, cytoplasmic domain"/>
    <property type="match status" value="1"/>
</dbReference>
<feature type="transmembrane region" description="Helical" evidence="7">
    <location>
        <begin position="113"/>
        <end position="131"/>
    </location>
</feature>
<feature type="transmembrane region" description="Helical" evidence="7">
    <location>
        <begin position="178"/>
        <end position="195"/>
    </location>
</feature>
<accession>A0ABY4HGZ6</accession>
<dbReference type="SUPFAM" id="SSF160240">
    <property type="entry name" value="Cation efflux protein cytoplasmic domain-like"/>
    <property type="match status" value="1"/>
</dbReference>
<dbReference type="Pfam" id="PF16916">
    <property type="entry name" value="ZT_dimer"/>
    <property type="match status" value="1"/>
</dbReference>
<organism evidence="10 11">
    <name type="scientific">Halobacillus amylolyticus</name>
    <dbReference type="NCBI Taxonomy" id="2932259"/>
    <lineage>
        <taxon>Bacteria</taxon>
        <taxon>Bacillati</taxon>
        <taxon>Bacillota</taxon>
        <taxon>Bacilli</taxon>
        <taxon>Bacillales</taxon>
        <taxon>Bacillaceae</taxon>
        <taxon>Halobacillus</taxon>
    </lineage>
</organism>
<keyword evidence="10" id="KW-0614">Plasmid</keyword>
<name>A0ABY4HGZ6_9BACI</name>
<feature type="domain" description="Cation efflux protein transmembrane" evidence="8">
    <location>
        <begin position="11"/>
        <end position="202"/>
    </location>
</feature>
<dbReference type="InterPro" id="IPR036837">
    <property type="entry name" value="Cation_efflux_CTD_sf"/>
</dbReference>
<proteinExistence type="inferred from homology"/>
<geneLocation type="plasmid" evidence="10 11">
    <name>unnamed1</name>
</geneLocation>
<feature type="transmembrane region" description="Helical" evidence="7">
    <location>
        <begin position="81"/>
        <end position="101"/>
    </location>
</feature>
<evidence type="ECO:0000313" key="10">
    <source>
        <dbReference type="EMBL" id="UOR14167.1"/>
    </source>
</evidence>